<dbReference type="STRING" id="4529.A0A0E0RC91"/>
<evidence type="ECO:0000313" key="2">
    <source>
        <dbReference type="EnsemblPlants" id="ORUFI11G25210.1"/>
    </source>
</evidence>
<sequence length="170" mass="19259">MWPADVTRATNPFENRRFKYKKLKFITDGFKTTIGKGGFGPVYIGYLENGTPVAVKMRSQTSSQGNTEFLAEARVHHRNRVSLIGYCKDKKHLALVYEYMDGGSLADHLKAISSILLNSEQLADSIFFFFTGQKACQTEHLTWLQRLNIALDSANGNQQALKFFSYDNMC</sequence>
<dbReference type="GO" id="GO:0005524">
    <property type="term" value="F:ATP binding"/>
    <property type="evidence" value="ECO:0007669"/>
    <property type="project" value="InterPro"/>
</dbReference>
<dbReference type="eggNOG" id="ENOG502QQCZ">
    <property type="taxonomic scope" value="Eukaryota"/>
</dbReference>
<dbReference type="HOGENOM" id="CLU_1573207_0_0_1"/>
<dbReference type="PROSITE" id="PS50011">
    <property type="entry name" value="PROTEIN_KINASE_DOM"/>
    <property type="match status" value="1"/>
</dbReference>
<feature type="domain" description="Protein kinase" evidence="1">
    <location>
        <begin position="28"/>
        <end position="170"/>
    </location>
</feature>
<dbReference type="Proteomes" id="UP000008022">
    <property type="component" value="Unassembled WGS sequence"/>
</dbReference>
<dbReference type="PANTHER" id="PTHR45631:SF182">
    <property type="entry name" value="OS05G0246600 PROTEIN"/>
    <property type="match status" value="1"/>
</dbReference>
<reference evidence="2" key="2">
    <citation type="submission" date="2015-06" db="UniProtKB">
        <authorList>
            <consortium name="EnsemblPlants"/>
        </authorList>
    </citation>
    <scope>IDENTIFICATION</scope>
</reference>
<reference evidence="3" key="1">
    <citation type="submission" date="2013-06" db="EMBL/GenBank/DDBJ databases">
        <authorList>
            <person name="Zhao Q."/>
        </authorList>
    </citation>
    <scope>NUCLEOTIDE SEQUENCE</scope>
    <source>
        <strain evidence="3">cv. W1943</strain>
    </source>
</reference>
<dbReference type="EnsemblPlants" id="ORUFI11G25210.1">
    <property type="protein sequence ID" value="ORUFI11G25210.1"/>
    <property type="gene ID" value="ORUFI11G25210"/>
</dbReference>
<dbReference type="InterPro" id="IPR001245">
    <property type="entry name" value="Ser-Thr/Tyr_kinase_cat_dom"/>
</dbReference>
<dbReference type="PANTHER" id="PTHR45631">
    <property type="entry name" value="OS07G0107800 PROTEIN-RELATED"/>
    <property type="match status" value="1"/>
</dbReference>
<organism evidence="2 3">
    <name type="scientific">Oryza rufipogon</name>
    <name type="common">Brownbeard rice</name>
    <name type="synonym">Asian wild rice</name>
    <dbReference type="NCBI Taxonomy" id="4529"/>
    <lineage>
        <taxon>Eukaryota</taxon>
        <taxon>Viridiplantae</taxon>
        <taxon>Streptophyta</taxon>
        <taxon>Embryophyta</taxon>
        <taxon>Tracheophyta</taxon>
        <taxon>Spermatophyta</taxon>
        <taxon>Magnoliopsida</taxon>
        <taxon>Liliopsida</taxon>
        <taxon>Poales</taxon>
        <taxon>Poaceae</taxon>
        <taxon>BOP clade</taxon>
        <taxon>Oryzoideae</taxon>
        <taxon>Oryzeae</taxon>
        <taxon>Oryzinae</taxon>
        <taxon>Oryza</taxon>
    </lineage>
</organism>
<dbReference type="Gene3D" id="3.30.200.20">
    <property type="entry name" value="Phosphorylase Kinase, domain 1"/>
    <property type="match status" value="1"/>
</dbReference>
<proteinExistence type="predicted"/>
<dbReference type="Gramene" id="ORUFI11G25210.1">
    <property type="protein sequence ID" value="ORUFI11G25210.1"/>
    <property type="gene ID" value="ORUFI11G25210"/>
</dbReference>
<dbReference type="OMA" id="MWPADVT"/>
<dbReference type="InterPro" id="IPR011009">
    <property type="entry name" value="Kinase-like_dom_sf"/>
</dbReference>
<dbReference type="InterPro" id="IPR000719">
    <property type="entry name" value="Prot_kinase_dom"/>
</dbReference>
<dbReference type="Pfam" id="PF07714">
    <property type="entry name" value="PK_Tyr_Ser-Thr"/>
    <property type="match status" value="1"/>
</dbReference>
<keyword evidence="3" id="KW-1185">Reference proteome</keyword>
<dbReference type="GO" id="GO:0004672">
    <property type="term" value="F:protein kinase activity"/>
    <property type="evidence" value="ECO:0007669"/>
    <property type="project" value="InterPro"/>
</dbReference>
<dbReference type="SUPFAM" id="SSF56112">
    <property type="entry name" value="Protein kinase-like (PK-like)"/>
    <property type="match status" value="1"/>
</dbReference>
<evidence type="ECO:0000313" key="3">
    <source>
        <dbReference type="Proteomes" id="UP000008022"/>
    </source>
</evidence>
<evidence type="ECO:0000259" key="1">
    <source>
        <dbReference type="PROSITE" id="PS50011"/>
    </source>
</evidence>
<dbReference type="AlphaFoldDB" id="A0A0E0RC91"/>
<name>A0A0E0RC91_ORYRU</name>
<accession>A0A0E0RC91</accession>
<protein>
    <recommendedName>
        <fullName evidence="1">Protein kinase domain-containing protein</fullName>
    </recommendedName>
</protein>